<protein>
    <submittedName>
        <fullName evidence="1">Uncharacterized protein</fullName>
    </submittedName>
</protein>
<accession>A0A1J5SIP6</accession>
<organism evidence="1">
    <name type="scientific">mine drainage metagenome</name>
    <dbReference type="NCBI Taxonomy" id="410659"/>
    <lineage>
        <taxon>unclassified sequences</taxon>
        <taxon>metagenomes</taxon>
        <taxon>ecological metagenomes</taxon>
    </lineage>
</organism>
<dbReference type="EMBL" id="MLJW01000032">
    <property type="protein sequence ID" value="OIR08329.1"/>
    <property type="molecule type" value="Genomic_DNA"/>
</dbReference>
<comment type="caution">
    <text evidence="1">The sequence shown here is derived from an EMBL/GenBank/DDBJ whole genome shotgun (WGS) entry which is preliminary data.</text>
</comment>
<sequence>MHEYIESISKKTKTEITFSGEDSVLKKLSSSGMANPNVINSGKYYDAKIITGKLNADNKFPVVMNINMKNDAKSILPNMTFKVLGSATTETLPVMDSVVVGNISVVEKKSVLLMINKLFEQIELPNVKMVIGQVYVKTNPINLQTPKVEMNMIATTKYTLISVTDSTANFDISVSYSMNTDAIKNQKISFNGFGEGSGKMVYQRKYNYPVKNELAIKLDLSSEENNNPLKIHILLETSSIQNIHIHKL</sequence>
<reference evidence="1" key="1">
    <citation type="submission" date="2016-10" db="EMBL/GenBank/DDBJ databases">
        <title>Sequence of Gallionella enrichment culture.</title>
        <authorList>
            <person name="Poehlein A."/>
            <person name="Muehling M."/>
            <person name="Daniel R."/>
        </authorList>
    </citation>
    <scope>NUCLEOTIDE SEQUENCE</scope>
</reference>
<name>A0A1J5SIP6_9ZZZZ</name>
<gene>
    <name evidence="1" type="ORF">GALL_94970</name>
</gene>
<dbReference type="AlphaFoldDB" id="A0A1J5SIP6"/>
<evidence type="ECO:0000313" key="1">
    <source>
        <dbReference type="EMBL" id="OIR08329.1"/>
    </source>
</evidence>
<proteinExistence type="predicted"/>